<feature type="domain" description="HTH cro/C1-type" evidence="3">
    <location>
        <begin position="13"/>
        <end position="67"/>
    </location>
</feature>
<dbReference type="PANTHER" id="PTHR46558:SF4">
    <property type="entry name" value="DNA-BIDING PHAGE PROTEIN"/>
    <property type="match status" value="1"/>
</dbReference>
<keyword evidence="1" id="KW-0238">DNA-binding</keyword>
<protein>
    <submittedName>
        <fullName evidence="4">Anaerobic benzoate catabolism transcriptional regulator</fullName>
    </submittedName>
</protein>
<dbReference type="CDD" id="cd00093">
    <property type="entry name" value="HTH_XRE"/>
    <property type="match status" value="1"/>
</dbReference>
<evidence type="ECO:0000259" key="3">
    <source>
        <dbReference type="PROSITE" id="PS50943"/>
    </source>
</evidence>
<dbReference type="InterPro" id="IPR001387">
    <property type="entry name" value="Cro/C1-type_HTH"/>
</dbReference>
<dbReference type="SUPFAM" id="SSF47413">
    <property type="entry name" value="lambda repressor-like DNA-binding domains"/>
    <property type="match status" value="1"/>
</dbReference>
<dbReference type="Pfam" id="PF01381">
    <property type="entry name" value="HTH_3"/>
    <property type="match status" value="1"/>
</dbReference>
<dbReference type="AlphaFoldDB" id="A0A173VFB2"/>
<keyword evidence="2" id="KW-0175">Coiled coil</keyword>
<name>A0A173VFB2_9FIRM</name>
<dbReference type="SMART" id="SM00530">
    <property type="entry name" value="HTH_XRE"/>
    <property type="match status" value="1"/>
</dbReference>
<dbReference type="EMBL" id="CYXZ01000024">
    <property type="protein sequence ID" value="CUN25744.1"/>
    <property type="molecule type" value="Genomic_DNA"/>
</dbReference>
<dbReference type="Proteomes" id="UP000095350">
    <property type="component" value="Unassembled WGS sequence"/>
</dbReference>
<feature type="coiled-coil region" evidence="2">
    <location>
        <begin position="6"/>
        <end position="33"/>
    </location>
</feature>
<dbReference type="PROSITE" id="PS50943">
    <property type="entry name" value="HTH_CROC1"/>
    <property type="match status" value="1"/>
</dbReference>
<sequence length="118" mass="13252">MPIDDLTALGQKMREARKKKDLTQQELADLSHVSVKQIASIEKGQINPSYLILKALAKVLPISLDSLINPDVSPEDEGANQMKMLYCSCPSEMRETLLHHTQETAKELTELSEKFETN</sequence>
<evidence type="ECO:0000256" key="1">
    <source>
        <dbReference type="ARBA" id="ARBA00023125"/>
    </source>
</evidence>
<reference evidence="4 5" key="1">
    <citation type="submission" date="2015-09" db="EMBL/GenBank/DDBJ databases">
        <authorList>
            <consortium name="Pathogen Informatics"/>
        </authorList>
    </citation>
    <scope>NUCLEOTIDE SEQUENCE [LARGE SCALE GENOMIC DNA]</scope>
    <source>
        <strain evidence="4 5">2789STDY5834960</strain>
    </source>
</reference>
<dbReference type="InterPro" id="IPR010982">
    <property type="entry name" value="Lambda_DNA-bd_dom_sf"/>
</dbReference>
<evidence type="ECO:0000313" key="4">
    <source>
        <dbReference type="EMBL" id="CUN25744.1"/>
    </source>
</evidence>
<accession>A0A173VFB2</accession>
<organism evidence="4 5">
    <name type="scientific">Roseburia intestinalis</name>
    <dbReference type="NCBI Taxonomy" id="166486"/>
    <lineage>
        <taxon>Bacteria</taxon>
        <taxon>Bacillati</taxon>
        <taxon>Bacillota</taxon>
        <taxon>Clostridia</taxon>
        <taxon>Lachnospirales</taxon>
        <taxon>Lachnospiraceae</taxon>
        <taxon>Roseburia</taxon>
    </lineage>
</organism>
<gene>
    <name evidence="4" type="ORF">ERS852572_02931</name>
</gene>
<dbReference type="Gene3D" id="1.10.260.40">
    <property type="entry name" value="lambda repressor-like DNA-binding domains"/>
    <property type="match status" value="1"/>
</dbReference>
<dbReference type="STRING" id="166486.ERS852572_02931"/>
<dbReference type="GO" id="GO:0003677">
    <property type="term" value="F:DNA binding"/>
    <property type="evidence" value="ECO:0007669"/>
    <property type="project" value="UniProtKB-KW"/>
</dbReference>
<proteinExistence type="predicted"/>
<evidence type="ECO:0000256" key="2">
    <source>
        <dbReference type="SAM" id="Coils"/>
    </source>
</evidence>
<dbReference type="PANTHER" id="PTHR46558">
    <property type="entry name" value="TRACRIPTIONAL REGULATORY PROTEIN-RELATED-RELATED"/>
    <property type="match status" value="1"/>
</dbReference>
<dbReference type="OrthoDB" id="1647070at2"/>
<dbReference type="PaxDb" id="166486-ERS852572_02931"/>
<dbReference type="RefSeq" id="WP_055195339.1">
    <property type="nucleotide sequence ID" value="NZ_CABIYH010000024.1"/>
</dbReference>
<evidence type="ECO:0000313" key="5">
    <source>
        <dbReference type="Proteomes" id="UP000095350"/>
    </source>
</evidence>